<sequence>MDWYGTIKRYYDKGLWTKKMVGDAVYVGKITTDQYFDITGEEYEVPDTVPFSVGNVVDK</sequence>
<dbReference type="RefSeq" id="WP_263073314.1">
    <property type="nucleotide sequence ID" value="NZ_JAOUSF010000003.1"/>
</dbReference>
<evidence type="ECO:0000313" key="1">
    <source>
        <dbReference type="EMBL" id="MCU9614078.1"/>
    </source>
</evidence>
<comment type="caution">
    <text evidence="1">The sequence shown here is derived from an EMBL/GenBank/DDBJ whole genome shotgun (WGS) entry which is preliminary data.</text>
</comment>
<reference evidence="1" key="1">
    <citation type="submission" date="2022-10" db="EMBL/GenBank/DDBJ databases">
        <title>Description of Fervidibacillus gen. nov. in the family Fervidibacillaceae fam. nov. with two species, Fervidibacillus albus sp. nov., and Fervidibacillus halotolerans sp. nov., isolated from tidal flat sediments.</title>
        <authorList>
            <person name="Kwon K.K."/>
            <person name="Yang S.-H."/>
        </authorList>
    </citation>
    <scope>NUCLEOTIDE SEQUENCE</scope>
    <source>
        <strain evidence="1">JCM 19140</strain>
    </source>
</reference>
<dbReference type="EMBL" id="JAOUSF010000003">
    <property type="protein sequence ID" value="MCU9614078.1"/>
    <property type="molecule type" value="Genomic_DNA"/>
</dbReference>
<dbReference type="InterPro" id="IPR010022">
    <property type="entry name" value="XkdX"/>
</dbReference>
<dbReference type="AlphaFoldDB" id="A0AAE3IT15"/>
<dbReference type="Proteomes" id="UP001209318">
    <property type="component" value="Unassembled WGS sequence"/>
</dbReference>
<keyword evidence="2" id="KW-1185">Reference proteome</keyword>
<protein>
    <submittedName>
        <fullName evidence="1">XkdX family protein</fullName>
    </submittedName>
</protein>
<evidence type="ECO:0000313" key="2">
    <source>
        <dbReference type="Proteomes" id="UP001209318"/>
    </source>
</evidence>
<proteinExistence type="predicted"/>
<gene>
    <name evidence="1" type="ORF">OEV98_10955</name>
</gene>
<dbReference type="Pfam" id="PF09693">
    <property type="entry name" value="Phage_XkdX"/>
    <property type="match status" value="1"/>
</dbReference>
<organism evidence="1 2">
    <name type="scientific">Perspicuibacillus lycopersici</name>
    <dbReference type="NCBI Taxonomy" id="1325689"/>
    <lineage>
        <taxon>Bacteria</taxon>
        <taxon>Bacillati</taxon>
        <taxon>Bacillota</taxon>
        <taxon>Bacilli</taxon>
        <taxon>Bacillales</taxon>
        <taxon>Bacillaceae</taxon>
        <taxon>Perspicuibacillus</taxon>
    </lineage>
</organism>
<accession>A0AAE3IT15</accession>
<name>A0AAE3IT15_9BACI</name>